<dbReference type="AlphaFoldDB" id="A0AAN9XVQ1"/>
<evidence type="ECO:0000313" key="2">
    <source>
        <dbReference type="Proteomes" id="UP001386955"/>
    </source>
</evidence>
<gene>
    <name evidence="1" type="ORF">VNO78_01827</name>
</gene>
<comment type="caution">
    <text evidence="1">The sequence shown here is derived from an EMBL/GenBank/DDBJ whole genome shotgun (WGS) entry which is preliminary data.</text>
</comment>
<protein>
    <submittedName>
        <fullName evidence="1">Uncharacterized protein</fullName>
    </submittedName>
</protein>
<accession>A0AAN9XVQ1</accession>
<sequence>MLDFSLALAVVPFLRNYKLLLQSLALFKDAVDSTQLLHDCHMLLQVTYDFEDKAIPGPSSIVRLPQVHEGRGEKLLSLGG</sequence>
<keyword evidence="2" id="KW-1185">Reference proteome</keyword>
<proteinExistence type="predicted"/>
<dbReference type="EMBL" id="JAYMYS010000001">
    <property type="protein sequence ID" value="KAK7410759.1"/>
    <property type="molecule type" value="Genomic_DNA"/>
</dbReference>
<evidence type="ECO:0000313" key="1">
    <source>
        <dbReference type="EMBL" id="KAK7410759.1"/>
    </source>
</evidence>
<dbReference type="Proteomes" id="UP001386955">
    <property type="component" value="Unassembled WGS sequence"/>
</dbReference>
<reference evidence="1 2" key="1">
    <citation type="submission" date="2024-01" db="EMBL/GenBank/DDBJ databases">
        <title>The genomes of 5 underutilized Papilionoideae crops provide insights into root nodulation and disease resistanc.</title>
        <authorList>
            <person name="Jiang F."/>
        </authorList>
    </citation>
    <scope>NUCLEOTIDE SEQUENCE [LARGE SCALE GENOMIC DNA]</scope>
    <source>
        <strain evidence="1">DUOXIRENSHENG_FW03</strain>
        <tissue evidence="1">Leaves</tissue>
    </source>
</reference>
<name>A0AAN9XVQ1_PSOTE</name>
<organism evidence="1 2">
    <name type="scientific">Psophocarpus tetragonolobus</name>
    <name type="common">Winged bean</name>
    <name type="synonym">Dolichos tetragonolobus</name>
    <dbReference type="NCBI Taxonomy" id="3891"/>
    <lineage>
        <taxon>Eukaryota</taxon>
        <taxon>Viridiplantae</taxon>
        <taxon>Streptophyta</taxon>
        <taxon>Embryophyta</taxon>
        <taxon>Tracheophyta</taxon>
        <taxon>Spermatophyta</taxon>
        <taxon>Magnoliopsida</taxon>
        <taxon>eudicotyledons</taxon>
        <taxon>Gunneridae</taxon>
        <taxon>Pentapetalae</taxon>
        <taxon>rosids</taxon>
        <taxon>fabids</taxon>
        <taxon>Fabales</taxon>
        <taxon>Fabaceae</taxon>
        <taxon>Papilionoideae</taxon>
        <taxon>50 kb inversion clade</taxon>
        <taxon>NPAAA clade</taxon>
        <taxon>indigoferoid/millettioid clade</taxon>
        <taxon>Phaseoleae</taxon>
        <taxon>Psophocarpus</taxon>
    </lineage>
</organism>